<dbReference type="InterPro" id="IPR011004">
    <property type="entry name" value="Trimer_LpxA-like_sf"/>
</dbReference>
<feature type="domain" description="PglD N-terminal" evidence="4">
    <location>
        <begin position="3"/>
        <end position="76"/>
    </location>
</feature>
<dbReference type="NCBIfam" id="TIGR03570">
    <property type="entry name" value="NeuD_NnaD"/>
    <property type="match status" value="1"/>
</dbReference>
<feature type="binding site" evidence="3">
    <location>
        <position position="65"/>
    </location>
    <ligand>
        <name>substrate</name>
    </ligand>
</feature>
<comment type="caution">
    <text evidence="5">The sequence shown here is derived from an EMBL/GenBank/DDBJ whole genome shotgun (WGS) entry which is preliminary data.</text>
</comment>
<evidence type="ECO:0000259" key="4">
    <source>
        <dbReference type="Pfam" id="PF17836"/>
    </source>
</evidence>
<dbReference type="InterPro" id="IPR050179">
    <property type="entry name" value="Trans_hexapeptide_repeat"/>
</dbReference>
<sequence length="202" mass="22015">MKKIYIVGAGGHTRSLFTVLENKYEIDGIYDDTYDENNQETINGYKLVGKIDAITNDIVLVISSGDCDKRLFLYNRFKPQLLLSNLIHSTSIIEKWTSLGQSNQIFASSCLNSNVKIGNNNIINTGAIIEHETCIGNHNHISVNSVLCGRVYVGDQCFIGAGAIVIDNISICDNVTVGAGSVVIRNIDFPGTYVGSPAIKIK</sequence>
<comment type="similarity">
    <text evidence="1">Belongs to the transferase hexapeptide repeat family.</text>
</comment>
<dbReference type="Pfam" id="PF00132">
    <property type="entry name" value="Hexapep"/>
    <property type="match status" value="1"/>
</dbReference>
<gene>
    <name evidence="5" type="ORF">OMM_03713</name>
</gene>
<feature type="active site" description="Proton acceptor" evidence="2">
    <location>
        <position position="131"/>
    </location>
</feature>
<dbReference type="Gene3D" id="2.160.10.10">
    <property type="entry name" value="Hexapeptide repeat proteins"/>
    <property type="match status" value="1"/>
</dbReference>
<evidence type="ECO:0000256" key="3">
    <source>
        <dbReference type="PIRSR" id="PIRSR620019-2"/>
    </source>
</evidence>
<dbReference type="EMBL" id="ATBP01000567">
    <property type="protein sequence ID" value="ETR69758.1"/>
    <property type="molecule type" value="Genomic_DNA"/>
</dbReference>
<dbReference type="SUPFAM" id="SSF51161">
    <property type="entry name" value="Trimeric LpxA-like enzymes"/>
    <property type="match status" value="1"/>
</dbReference>
<dbReference type="GO" id="GO:0016740">
    <property type="term" value="F:transferase activity"/>
    <property type="evidence" value="ECO:0007669"/>
    <property type="project" value="UniProtKB-KW"/>
</dbReference>
<dbReference type="InterPro" id="IPR001451">
    <property type="entry name" value="Hexapep"/>
</dbReference>
<dbReference type="InterPro" id="IPR041561">
    <property type="entry name" value="PglD_N"/>
</dbReference>
<dbReference type="PANTHER" id="PTHR43300">
    <property type="entry name" value="ACETYLTRANSFERASE"/>
    <property type="match status" value="1"/>
</dbReference>
<evidence type="ECO:0000313" key="5">
    <source>
        <dbReference type="EMBL" id="ETR69758.1"/>
    </source>
</evidence>
<reference evidence="6" key="1">
    <citation type="submission" date="2012-11" db="EMBL/GenBank/DDBJ databases">
        <authorList>
            <person name="Lucero-Rivera Y.E."/>
            <person name="Tovar-Ramirez D."/>
        </authorList>
    </citation>
    <scope>NUCLEOTIDE SEQUENCE [LARGE SCALE GENOMIC DNA]</scope>
    <source>
        <strain evidence="6">Araruama</strain>
    </source>
</reference>
<evidence type="ECO:0000256" key="1">
    <source>
        <dbReference type="ARBA" id="ARBA00007274"/>
    </source>
</evidence>
<organism evidence="5 6">
    <name type="scientific">Candidatus Magnetoglobus multicellularis str. Araruama</name>
    <dbReference type="NCBI Taxonomy" id="890399"/>
    <lineage>
        <taxon>Bacteria</taxon>
        <taxon>Pseudomonadati</taxon>
        <taxon>Thermodesulfobacteriota</taxon>
        <taxon>Desulfobacteria</taxon>
        <taxon>Desulfobacterales</taxon>
        <taxon>Desulfobacteraceae</taxon>
        <taxon>Candidatus Magnetoglobus</taxon>
    </lineage>
</organism>
<keyword evidence="5" id="KW-0808">Transferase</keyword>
<dbReference type="Proteomes" id="UP000189670">
    <property type="component" value="Unassembled WGS sequence"/>
</dbReference>
<protein>
    <submittedName>
        <fullName evidence="5">Transferase</fullName>
    </submittedName>
</protein>
<feature type="site" description="Increases basicity of active site His" evidence="2">
    <location>
        <position position="132"/>
    </location>
</feature>
<evidence type="ECO:0000256" key="2">
    <source>
        <dbReference type="PIRSR" id="PIRSR620019-1"/>
    </source>
</evidence>
<proteinExistence type="inferred from homology"/>
<name>A0A1V1P4N1_9BACT</name>
<accession>A0A1V1P4N1</accession>
<dbReference type="Gene3D" id="3.40.50.20">
    <property type="match status" value="1"/>
</dbReference>
<feature type="binding site" evidence="3">
    <location>
        <position position="140"/>
    </location>
    <ligand>
        <name>acetyl-CoA</name>
        <dbReference type="ChEBI" id="CHEBI:57288"/>
    </ligand>
</feature>
<dbReference type="InterPro" id="IPR020019">
    <property type="entry name" value="AcTrfase_PglD-like"/>
</dbReference>
<dbReference type="CDD" id="cd03360">
    <property type="entry name" value="LbH_AT_putative"/>
    <property type="match status" value="1"/>
</dbReference>
<dbReference type="AlphaFoldDB" id="A0A1V1P4N1"/>
<evidence type="ECO:0000313" key="6">
    <source>
        <dbReference type="Proteomes" id="UP000189670"/>
    </source>
</evidence>
<dbReference type="PANTHER" id="PTHR43300:SF7">
    <property type="entry name" value="UDP-N-ACETYLBACILLOSAMINE N-ACETYLTRANSFERASE"/>
    <property type="match status" value="1"/>
</dbReference>
<dbReference type="Pfam" id="PF17836">
    <property type="entry name" value="PglD_N"/>
    <property type="match status" value="1"/>
</dbReference>